<dbReference type="PANTHER" id="PTHR23300:SF0">
    <property type="entry name" value="METHANETHIOL OXIDASE"/>
    <property type="match status" value="1"/>
</dbReference>
<dbReference type="EMBL" id="JAEHOD010000032">
    <property type="protein sequence ID" value="KAG2443005.1"/>
    <property type="molecule type" value="Genomic_DNA"/>
</dbReference>
<evidence type="ECO:0000256" key="1">
    <source>
        <dbReference type="ARBA" id="ARBA00005606"/>
    </source>
</evidence>
<accession>A0A835W826</accession>
<dbReference type="SUPFAM" id="SSF75011">
    <property type="entry name" value="3-carboxy-cis,cis-mucoante lactonizing enzyme"/>
    <property type="match status" value="1"/>
</dbReference>
<protein>
    <recommendedName>
        <fullName evidence="5">Methanethiol oxidase</fullName>
    </recommendedName>
</protein>
<dbReference type="InterPro" id="IPR008826">
    <property type="entry name" value="Se-bd"/>
</dbReference>
<dbReference type="OrthoDB" id="10252446at2759"/>
<reference evidence="3" key="1">
    <citation type="journal article" date="2020" name="bioRxiv">
        <title>Comparative genomics of Chlamydomonas.</title>
        <authorList>
            <person name="Craig R.J."/>
            <person name="Hasan A.R."/>
            <person name="Ness R.W."/>
            <person name="Keightley P.D."/>
        </authorList>
    </citation>
    <scope>NUCLEOTIDE SEQUENCE</scope>
    <source>
        <strain evidence="3">CCAP 11/173</strain>
    </source>
</reference>
<evidence type="ECO:0008006" key="5">
    <source>
        <dbReference type="Google" id="ProtNLM"/>
    </source>
</evidence>
<dbReference type="Pfam" id="PF05694">
    <property type="entry name" value="SBP56"/>
    <property type="match status" value="1"/>
</dbReference>
<evidence type="ECO:0000313" key="3">
    <source>
        <dbReference type="EMBL" id="KAG2443005.1"/>
    </source>
</evidence>
<keyword evidence="4" id="KW-1185">Reference proteome</keyword>
<dbReference type="Proteomes" id="UP000613740">
    <property type="component" value="Unassembled WGS sequence"/>
</dbReference>
<organism evidence="3 4">
    <name type="scientific">Chlamydomonas schloesseri</name>
    <dbReference type="NCBI Taxonomy" id="2026947"/>
    <lineage>
        <taxon>Eukaryota</taxon>
        <taxon>Viridiplantae</taxon>
        <taxon>Chlorophyta</taxon>
        <taxon>core chlorophytes</taxon>
        <taxon>Chlorophyceae</taxon>
        <taxon>CS clade</taxon>
        <taxon>Chlamydomonadales</taxon>
        <taxon>Chlamydomonadaceae</taxon>
        <taxon>Chlamydomonas</taxon>
    </lineage>
</organism>
<gene>
    <name evidence="3" type="ORF">HYH02_009421</name>
</gene>
<evidence type="ECO:0000256" key="2">
    <source>
        <dbReference type="ARBA" id="ARBA00023266"/>
    </source>
</evidence>
<dbReference type="AlphaFoldDB" id="A0A835W826"/>
<comment type="caution">
    <text evidence="3">The sequence shown here is derived from an EMBL/GenBank/DDBJ whole genome shotgun (WGS) entry which is preliminary data.</text>
</comment>
<proteinExistence type="inferred from homology"/>
<name>A0A835W826_9CHLO</name>
<evidence type="ECO:0000313" key="4">
    <source>
        <dbReference type="Proteomes" id="UP000613740"/>
    </source>
</evidence>
<sequence length="480" mass="52139">MAPPESSPNACCAKGPGFATPLDAYKNGPREKLLYVPCVVPDHSRPDYIATIDVDPESPSYQQVIHRLPMPHLGDELHHSGWNSCSSCHADPAAPKRKLLVLPALASGRVYGVDTLTDPRAPRVAAVAEPADIQAATGLSYLHTSHCAPDGSIMVSAMGDKEGAARGSFLLLTQDLKVKGVWSSDETPYGYDFWYQPRLNVMVSSGWGAPKAFSKGFNPAEVAEQYGSSLWVWDWSERKIRQRLDLGDKGLLPLEVRFLHDPASPHGYVGAALSSNVFHFAPSGPAADAPWAAKLVLEQPWTKVEGWVLPELPPCITDILISLNDKFLYVSNWLRGDIVQLDISDPAHPKVAGRVWVGGLVHAGSPLKVVSGLPEDTPEQPVLPTVAGVTLRGGPQMLQLSLDGRRLYVTNSLYSPWDKQFYPSLVEGGSHLLKIDVDPENGGMTLDTNWIVDFGKEPDGPVLAHEVRYPGGDCSSDIWI</sequence>
<comment type="similarity">
    <text evidence="1">Belongs to the selenium-binding protein family.</text>
</comment>
<dbReference type="PANTHER" id="PTHR23300">
    <property type="entry name" value="METHANETHIOL OXIDASE"/>
    <property type="match status" value="1"/>
</dbReference>
<keyword evidence="2" id="KW-0711">Selenium</keyword>
<dbReference type="GO" id="GO:0008430">
    <property type="term" value="F:selenium binding"/>
    <property type="evidence" value="ECO:0007669"/>
    <property type="project" value="InterPro"/>
</dbReference>